<organism evidence="2 3">
    <name type="scientific">Colocasia esculenta</name>
    <name type="common">Wild taro</name>
    <name type="synonym">Arum esculentum</name>
    <dbReference type="NCBI Taxonomy" id="4460"/>
    <lineage>
        <taxon>Eukaryota</taxon>
        <taxon>Viridiplantae</taxon>
        <taxon>Streptophyta</taxon>
        <taxon>Embryophyta</taxon>
        <taxon>Tracheophyta</taxon>
        <taxon>Spermatophyta</taxon>
        <taxon>Magnoliopsida</taxon>
        <taxon>Liliopsida</taxon>
        <taxon>Araceae</taxon>
        <taxon>Aroideae</taxon>
        <taxon>Colocasieae</taxon>
        <taxon>Colocasia</taxon>
    </lineage>
</organism>
<keyword evidence="1" id="KW-0472">Membrane</keyword>
<feature type="transmembrane region" description="Helical" evidence="1">
    <location>
        <begin position="407"/>
        <end position="426"/>
    </location>
</feature>
<keyword evidence="1" id="KW-0812">Transmembrane</keyword>
<evidence type="ECO:0000256" key="1">
    <source>
        <dbReference type="SAM" id="Phobius"/>
    </source>
</evidence>
<comment type="caution">
    <text evidence="2">The sequence shown here is derived from an EMBL/GenBank/DDBJ whole genome shotgun (WGS) entry which is preliminary data.</text>
</comment>
<dbReference type="EMBL" id="NMUH01001351">
    <property type="protein sequence ID" value="MQL91530.1"/>
    <property type="molecule type" value="Genomic_DNA"/>
</dbReference>
<name>A0A843VCV8_COLES</name>
<evidence type="ECO:0000313" key="3">
    <source>
        <dbReference type="Proteomes" id="UP000652761"/>
    </source>
</evidence>
<keyword evidence="1" id="KW-1133">Transmembrane helix</keyword>
<feature type="transmembrane region" description="Helical" evidence="1">
    <location>
        <begin position="266"/>
        <end position="286"/>
    </location>
</feature>
<feature type="transmembrane region" description="Helical" evidence="1">
    <location>
        <begin position="332"/>
        <end position="359"/>
    </location>
</feature>
<sequence length="455" mass="47452">MGSVFGSLDDIVSLGTRLWDEEEDRDPSVATEGPVATVIPVLPAFGVAFLSRPVNASRLLSAFWSSDACHSGRHGRLTCWVVAASRWDAFWLRWKGLPPSLSPAVELGGAAGGSCGAEVAPWERGGDGELVVKAPWGVCSVWGTPECSISAVCLPADVATTEHVSTSEKESPWLDVTLSQRRSCSVVSALRVLSGCLVQTPDCCFGNPFLGTVRGGTVGCSSLTSWRVRGAGCFCLWALDLVEVFASALCSDFAGSAGVVFGLTRVVVEAFLCSAALWFSAVALFARLTSLLSSDRDSVLQEFVVFGSIGGGTTFQGLLAGVQEVGLLQWRVLLLLLGARAASVVAIFARAAVGFILGLHVHVGVSRRLKEPACGVAFTGAGPLPVDPVEVGVVLLEFFSVGSGGELFAVVLVGVPLPLGLLLCSLKSFAVLPLWLSCCATSGLRYAAIVLAVAF</sequence>
<evidence type="ECO:0000313" key="2">
    <source>
        <dbReference type="EMBL" id="MQL91530.1"/>
    </source>
</evidence>
<protein>
    <submittedName>
        <fullName evidence="2">Uncharacterized protein</fullName>
    </submittedName>
</protein>
<feature type="transmembrane region" description="Helical" evidence="1">
    <location>
        <begin position="433"/>
        <end position="454"/>
    </location>
</feature>
<feature type="transmembrane region" description="Helical" evidence="1">
    <location>
        <begin position="298"/>
        <end position="320"/>
    </location>
</feature>
<dbReference type="Proteomes" id="UP000652761">
    <property type="component" value="Unassembled WGS sequence"/>
</dbReference>
<gene>
    <name evidence="2" type="ORF">Taro_024144</name>
</gene>
<dbReference type="AlphaFoldDB" id="A0A843VCV8"/>
<keyword evidence="3" id="KW-1185">Reference proteome</keyword>
<proteinExistence type="predicted"/>
<accession>A0A843VCV8</accession>
<reference evidence="2" key="1">
    <citation type="submission" date="2017-07" db="EMBL/GenBank/DDBJ databases">
        <title>Taro Niue Genome Assembly and Annotation.</title>
        <authorList>
            <person name="Atibalentja N."/>
            <person name="Keating K."/>
            <person name="Fields C.J."/>
        </authorList>
    </citation>
    <scope>NUCLEOTIDE SEQUENCE</scope>
    <source>
        <strain evidence="2">Niue_2</strain>
        <tissue evidence="2">Leaf</tissue>
    </source>
</reference>